<comment type="catalytic activity">
    <reaction evidence="2">
        <text>2 GTP = 3',3'-c-di-GMP + 2 diphosphate</text>
        <dbReference type="Rhea" id="RHEA:24898"/>
        <dbReference type="ChEBI" id="CHEBI:33019"/>
        <dbReference type="ChEBI" id="CHEBI:37565"/>
        <dbReference type="ChEBI" id="CHEBI:58805"/>
        <dbReference type="EC" id="2.7.7.65"/>
    </reaction>
</comment>
<evidence type="ECO:0000256" key="2">
    <source>
        <dbReference type="ARBA" id="ARBA00034247"/>
    </source>
</evidence>
<dbReference type="Pfam" id="PF00990">
    <property type="entry name" value="GGDEF"/>
    <property type="match status" value="1"/>
</dbReference>
<dbReference type="EC" id="2.7.7.65" evidence="1"/>
<dbReference type="GO" id="GO:0043709">
    <property type="term" value="P:cell adhesion involved in single-species biofilm formation"/>
    <property type="evidence" value="ECO:0007669"/>
    <property type="project" value="TreeGrafter"/>
</dbReference>
<comment type="caution">
    <text evidence="4">The sequence shown here is derived from an EMBL/GenBank/DDBJ whole genome shotgun (WGS) entry which is preliminary data.</text>
</comment>
<evidence type="ECO:0000259" key="3">
    <source>
        <dbReference type="PROSITE" id="PS50887"/>
    </source>
</evidence>
<dbReference type="InterPro" id="IPR029787">
    <property type="entry name" value="Nucleotide_cyclase"/>
</dbReference>
<dbReference type="InterPro" id="IPR000160">
    <property type="entry name" value="GGDEF_dom"/>
</dbReference>
<dbReference type="Gene3D" id="3.30.450.20">
    <property type="entry name" value="PAS domain"/>
    <property type="match status" value="1"/>
</dbReference>
<accession>A0A963YSG1</accession>
<dbReference type="Pfam" id="PF13426">
    <property type="entry name" value="PAS_9"/>
    <property type="match status" value="2"/>
</dbReference>
<reference evidence="4" key="1">
    <citation type="journal article" date="2021" name="Microorganisms">
        <title>Acidisoma silvae sp. nov. and Acidisomacellulosilytica sp. nov., Two Acidophilic Bacteria Isolated from Decaying Wood, Hydrolyzing Cellulose and Producing Poly-3-hydroxybutyrate.</title>
        <authorList>
            <person name="Mieszkin S."/>
            <person name="Pouder E."/>
            <person name="Uroz S."/>
            <person name="Simon-Colin C."/>
            <person name="Alain K."/>
        </authorList>
    </citation>
    <scope>NUCLEOTIDE SEQUENCE</scope>
    <source>
        <strain evidence="4">HW T2.11</strain>
    </source>
</reference>
<dbReference type="GO" id="GO:0005886">
    <property type="term" value="C:plasma membrane"/>
    <property type="evidence" value="ECO:0007669"/>
    <property type="project" value="TreeGrafter"/>
</dbReference>
<dbReference type="InterPro" id="IPR035965">
    <property type="entry name" value="PAS-like_dom_sf"/>
</dbReference>
<evidence type="ECO:0000313" key="5">
    <source>
        <dbReference type="Proteomes" id="UP000708298"/>
    </source>
</evidence>
<gene>
    <name evidence="4" type="ORF">ASILVAE211_12985</name>
</gene>
<dbReference type="PANTHER" id="PTHR45138">
    <property type="entry name" value="REGULATORY COMPONENTS OF SENSORY TRANSDUCTION SYSTEM"/>
    <property type="match status" value="1"/>
</dbReference>
<dbReference type="Proteomes" id="UP000708298">
    <property type="component" value="Unassembled WGS sequence"/>
</dbReference>
<dbReference type="NCBIfam" id="TIGR00254">
    <property type="entry name" value="GGDEF"/>
    <property type="match status" value="1"/>
</dbReference>
<dbReference type="GO" id="GO:0052621">
    <property type="term" value="F:diguanylate cyclase activity"/>
    <property type="evidence" value="ECO:0007669"/>
    <property type="project" value="UniProtKB-EC"/>
</dbReference>
<feature type="domain" description="GGDEF" evidence="3">
    <location>
        <begin position="354"/>
        <end position="488"/>
    </location>
</feature>
<dbReference type="PANTHER" id="PTHR45138:SF9">
    <property type="entry name" value="DIGUANYLATE CYCLASE DGCM-RELATED"/>
    <property type="match status" value="1"/>
</dbReference>
<dbReference type="InterPro" id="IPR000014">
    <property type="entry name" value="PAS"/>
</dbReference>
<dbReference type="EMBL" id="JAESVB010000005">
    <property type="protein sequence ID" value="MCB8876100.1"/>
    <property type="molecule type" value="Genomic_DNA"/>
</dbReference>
<dbReference type="AlphaFoldDB" id="A0A963YSG1"/>
<dbReference type="InterPro" id="IPR050469">
    <property type="entry name" value="Diguanylate_Cyclase"/>
</dbReference>
<dbReference type="CDD" id="cd01949">
    <property type="entry name" value="GGDEF"/>
    <property type="match status" value="1"/>
</dbReference>
<reference evidence="4" key="2">
    <citation type="submission" date="2021-01" db="EMBL/GenBank/DDBJ databases">
        <authorList>
            <person name="Mieszkin S."/>
            <person name="Pouder E."/>
            <person name="Alain K."/>
        </authorList>
    </citation>
    <scope>NUCLEOTIDE SEQUENCE</scope>
    <source>
        <strain evidence="4">HW T2.11</strain>
    </source>
</reference>
<name>A0A963YSG1_9PROT</name>
<keyword evidence="5" id="KW-1185">Reference proteome</keyword>
<dbReference type="Gene3D" id="3.30.70.270">
    <property type="match status" value="1"/>
</dbReference>
<dbReference type="SMART" id="SM00267">
    <property type="entry name" value="GGDEF"/>
    <property type="match status" value="1"/>
</dbReference>
<sequence>MTSALLASIDTDAFDLAPVSLLLEDYSALKTFFGDLRAQGVTSLADYFAEDSARISACAALLHVIKVNQCTLDLYEAKGFHELIGNLDRIFGTDSLAVHATELVALWDGHARFASRTVNYTLTGRRLDVEITGILLPGYEDSFGRVLVAVQDVTEREQSRRLLLESERYARGLFAFSPVSLWVEDFSAIRRLLADVRQRGIVDFPVFLDVHNEFIHRCISEIRVLDVNDYTLRLFRAPDRQTLLENTRDIFRDKMERPFAEQLKHLWDGNLFHQLEVVNYSLTGEEIYLHLQFSVMPGHEDDWGMVLIALTDITARKKAEAYLEFLGKHDELTKLYNRSFHVEEINRLERRGQYPISIIMVDLNGLKEVNDEWGHQAGDALLRRAGEVLNKAAAEPYFACRIGGDEFAILMPKADEAAAHTLMMQIEELFAINNQFYTTPLRAAMGCATAREGMRLEQAIRIADQAMYDAKQTYYSTTPDDAVSERSRRPR</sequence>
<protein>
    <recommendedName>
        <fullName evidence="1">diguanylate cyclase</fullName>
        <ecNumber evidence="1">2.7.7.65</ecNumber>
    </recommendedName>
</protein>
<dbReference type="SUPFAM" id="SSF55073">
    <property type="entry name" value="Nucleotide cyclase"/>
    <property type="match status" value="1"/>
</dbReference>
<dbReference type="GO" id="GO:1902201">
    <property type="term" value="P:negative regulation of bacterial-type flagellum-dependent cell motility"/>
    <property type="evidence" value="ECO:0007669"/>
    <property type="project" value="TreeGrafter"/>
</dbReference>
<dbReference type="PROSITE" id="PS50887">
    <property type="entry name" value="GGDEF"/>
    <property type="match status" value="1"/>
</dbReference>
<dbReference type="InterPro" id="IPR043128">
    <property type="entry name" value="Rev_trsase/Diguanyl_cyclase"/>
</dbReference>
<evidence type="ECO:0000313" key="4">
    <source>
        <dbReference type="EMBL" id="MCB8876100.1"/>
    </source>
</evidence>
<proteinExistence type="predicted"/>
<evidence type="ECO:0000256" key="1">
    <source>
        <dbReference type="ARBA" id="ARBA00012528"/>
    </source>
</evidence>
<dbReference type="SUPFAM" id="SSF55785">
    <property type="entry name" value="PYP-like sensor domain (PAS domain)"/>
    <property type="match status" value="1"/>
</dbReference>
<organism evidence="4 5">
    <name type="scientific">Acidisoma silvae</name>
    <dbReference type="NCBI Taxonomy" id="2802396"/>
    <lineage>
        <taxon>Bacteria</taxon>
        <taxon>Pseudomonadati</taxon>
        <taxon>Pseudomonadota</taxon>
        <taxon>Alphaproteobacteria</taxon>
        <taxon>Acetobacterales</taxon>
        <taxon>Acidocellaceae</taxon>
        <taxon>Acidisoma</taxon>
    </lineage>
</organism>